<evidence type="ECO:0000313" key="3">
    <source>
        <dbReference type="EMBL" id="TNC49139.1"/>
    </source>
</evidence>
<dbReference type="PANTHER" id="PTHR43767:SF1">
    <property type="entry name" value="NONRIBOSOMAL PEPTIDE SYNTHASE PES1 (EUROFUNG)-RELATED"/>
    <property type="match status" value="1"/>
</dbReference>
<dbReference type="PROSITE" id="PS00455">
    <property type="entry name" value="AMP_BINDING"/>
    <property type="match status" value="1"/>
</dbReference>
<dbReference type="AlphaFoldDB" id="A0A5C4MTD1"/>
<organism evidence="3 4">
    <name type="scientific">Rubellimicrobium rubrum</name>
    <dbReference type="NCBI Taxonomy" id="2585369"/>
    <lineage>
        <taxon>Bacteria</taxon>
        <taxon>Pseudomonadati</taxon>
        <taxon>Pseudomonadota</taxon>
        <taxon>Alphaproteobacteria</taxon>
        <taxon>Rhodobacterales</taxon>
        <taxon>Roseobacteraceae</taxon>
        <taxon>Rubellimicrobium</taxon>
    </lineage>
</organism>
<sequence>MVSGGRSIYRLLGDNLPGHADRIALIDGDAGGRSITYAGLAEEVDRVAASLAGIGVLPGDRVIVHVRKGIPEVAAMLGASKIGAVVVNVNVQWTPEQLGYVASDCEAKALIIGREGLRPLSSWSRPATLQRLLVAGADEGLPPGFDAVARMGAGPAQGSEVKVSEGDLAMIIYTSGSTGMPKGVMLTHANICIGAETVIDYLHLGEDDRLLSVLPYSFDAGLNQLTTMLRVGGSVVHQPVAIPSELVRTVRDHAVTGFAGVPPLWNQVVRYLDETRATMPSLRRITNTGGKLPPNILELMPAVFPGVDIYLMYGLTEAFRSTFLPPEKFSQKMGSIGQAVPNAQVFVVKHGAGLAGPGEQGELVHAGPLVSLGYWQRPDLTTQKIRPCPELSDLIGDAPVVYSGDLVRVDEDGDLWFVGRMDDMIKTSGFRLSPTEVEDLVSRSGLAADIVAYGVEDDDLGQVVHVALTPLDGFSGAAMMAYCRRAMPHYMVPRRIQPWAGPMPRTASGKLDRPQVISRSKAGLTAIVGEDVRCP</sequence>
<reference evidence="3 4" key="1">
    <citation type="submission" date="2019-06" db="EMBL/GenBank/DDBJ databases">
        <title>YIM 131921 draft genome.</title>
        <authorList>
            <person name="Jiang L."/>
        </authorList>
    </citation>
    <scope>NUCLEOTIDE SEQUENCE [LARGE SCALE GENOMIC DNA]</scope>
    <source>
        <strain evidence="3 4">YIM 131921</strain>
    </source>
</reference>
<dbReference type="Pfam" id="PF13193">
    <property type="entry name" value="AMP-binding_C"/>
    <property type="match status" value="1"/>
</dbReference>
<keyword evidence="4" id="KW-1185">Reference proteome</keyword>
<dbReference type="InterPro" id="IPR050237">
    <property type="entry name" value="ATP-dep_AMP-bd_enzyme"/>
</dbReference>
<dbReference type="Pfam" id="PF00501">
    <property type="entry name" value="AMP-binding"/>
    <property type="match status" value="1"/>
</dbReference>
<evidence type="ECO:0000259" key="2">
    <source>
        <dbReference type="Pfam" id="PF13193"/>
    </source>
</evidence>
<dbReference type="InterPro" id="IPR020845">
    <property type="entry name" value="AMP-binding_CS"/>
</dbReference>
<feature type="domain" description="AMP-binding enzyme C-terminal" evidence="2">
    <location>
        <begin position="436"/>
        <end position="510"/>
    </location>
</feature>
<dbReference type="EMBL" id="VDFU01000013">
    <property type="protein sequence ID" value="TNC49139.1"/>
    <property type="molecule type" value="Genomic_DNA"/>
</dbReference>
<dbReference type="InterPro" id="IPR042099">
    <property type="entry name" value="ANL_N_sf"/>
</dbReference>
<evidence type="ECO:0000313" key="4">
    <source>
        <dbReference type="Proteomes" id="UP000305887"/>
    </source>
</evidence>
<dbReference type="SUPFAM" id="SSF56801">
    <property type="entry name" value="Acetyl-CoA synthetase-like"/>
    <property type="match status" value="1"/>
</dbReference>
<dbReference type="GO" id="GO:0016878">
    <property type="term" value="F:acid-thiol ligase activity"/>
    <property type="evidence" value="ECO:0007669"/>
    <property type="project" value="UniProtKB-ARBA"/>
</dbReference>
<dbReference type="Gene3D" id="3.30.300.30">
    <property type="match status" value="1"/>
</dbReference>
<dbReference type="InterPro" id="IPR025110">
    <property type="entry name" value="AMP-bd_C"/>
</dbReference>
<name>A0A5C4MTD1_9RHOB</name>
<dbReference type="Proteomes" id="UP000305887">
    <property type="component" value="Unassembled WGS sequence"/>
</dbReference>
<dbReference type="OrthoDB" id="9803968at2"/>
<proteinExistence type="predicted"/>
<dbReference type="PANTHER" id="PTHR43767">
    <property type="entry name" value="LONG-CHAIN-FATTY-ACID--COA LIGASE"/>
    <property type="match status" value="1"/>
</dbReference>
<dbReference type="InterPro" id="IPR000873">
    <property type="entry name" value="AMP-dep_synth/lig_dom"/>
</dbReference>
<feature type="domain" description="AMP-dependent synthetase/ligase" evidence="1">
    <location>
        <begin position="18"/>
        <end position="375"/>
    </location>
</feature>
<comment type="caution">
    <text evidence="3">The sequence shown here is derived from an EMBL/GenBank/DDBJ whole genome shotgun (WGS) entry which is preliminary data.</text>
</comment>
<gene>
    <name evidence="3" type="ORF">FHG66_11860</name>
</gene>
<evidence type="ECO:0000259" key="1">
    <source>
        <dbReference type="Pfam" id="PF00501"/>
    </source>
</evidence>
<dbReference type="InterPro" id="IPR045851">
    <property type="entry name" value="AMP-bd_C_sf"/>
</dbReference>
<protein>
    <submittedName>
        <fullName evidence="3">AMP-binding protein</fullName>
    </submittedName>
</protein>
<dbReference type="Gene3D" id="3.40.50.12780">
    <property type="entry name" value="N-terminal domain of ligase-like"/>
    <property type="match status" value="1"/>
</dbReference>
<accession>A0A5C4MTD1</accession>